<dbReference type="EMBL" id="WJXA01000002">
    <property type="protein sequence ID" value="KAF7150209.1"/>
    <property type="molecule type" value="Genomic_DNA"/>
</dbReference>
<dbReference type="OrthoDB" id="1856981at2759"/>
<dbReference type="GO" id="GO:0000266">
    <property type="term" value="P:mitochondrial fission"/>
    <property type="evidence" value="ECO:0007669"/>
    <property type="project" value="TreeGrafter"/>
</dbReference>
<accession>A0A834LVZ3</accession>
<protein>
    <recommendedName>
        <fullName evidence="3">Mitochondrial fission protein ELM1</fullName>
    </recommendedName>
</protein>
<comment type="caution">
    <text evidence="1">The sequence shown here is derived from an EMBL/GenBank/DDBJ whole genome shotgun (WGS) entry which is preliminary data.</text>
</comment>
<dbReference type="Pfam" id="PF06258">
    <property type="entry name" value="Mito_fiss_Elm1"/>
    <property type="match status" value="1"/>
</dbReference>
<evidence type="ECO:0000313" key="2">
    <source>
        <dbReference type="Proteomes" id="UP000626092"/>
    </source>
</evidence>
<keyword evidence="2" id="KW-1185">Reference proteome</keyword>
<evidence type="ECO:0000313" key="1">
    <source>
        <dbReference type="EMBL" id="KAF7150209.1"/>
    </source>
</evidence>
<dbReference type="Proteomes" id="UP000626092">
    <property type="component" value="Unassembled WGS sequence"/>
</dbReference>
<dbReference type="PANTHER" id="PTHR33986:SF15">
    <property type="entry name" value="MITOCHONDRIAL FISSION PROTEIN ELM1"/>
    <property type="match status" value="1"/>
</dbReference>
<dbReference type="AlphaFoldDB" id="A0A834LVZ3"/>
<gene>
    <name evidence="1" type="ORF">RHSIM_Rhsim02G0146900</name>
</gene>
<sequence>MGTEGALKDALPFDEVKEAFSLPFLFVHVQRVTRSEGGVNEWLHWLPVSLHKKLDYISRQIYGYSRILLAGKGNKLHSLPFENGGSVGLSVLEADVKKIVPMARKTFEKDGPLLVVASGRDTISVASAIKRLASENVFVVQIQHPRMHLNRFDMVITPHHDYYPLTPHAQEQVPRFLRKWITPHEPPDSNVVLTTGALHQVEAGALRTAASAWHDEFAPLPKPLLVVTVGGPTSNYFTKYAFSYFTRRCVLHLLFCIRFDWLSC</sequence>
<proteinExistence type="predicted"/>
<dbReference type="InterPro" id="IPR009367">
    <property type="entry name" value="Elm1-like"/>
</dbReference>
<name>A0A834LVZ3_RHOSS</name>
<reference evidence="1" key="1">
    <citation type="submission" date="2019-11" db="EMBL/GenBank/DDBJ databases">
        <authorList>
            <person name="Liu Y."/>
            <person name="Hou J."/>
            <person name="Li T.-Q."/>
            <person name="Guan C.-H."/>
            <person name="Wu X."/>
            <person name="Wu H.-Z."/>
            <person name="Ling F."/>
            <person name="Zhang R."/>
            <person name="Shi X.-G."/>
            <person name="Ren J.-P."/>
            <person name="Chen E.-F."/>
            <person name="Sun J.-M."/>
        </authorList>
    </citation>
    <scope>NUCLEOTIDE SEQUENCE</scope>
    <source>
        <strain evidence="1">Adult_tree_wgs_1</strain>
        <tissue evidence="1">Leaves</tissue>
    </source>
</reference>
<dbReference type="GO" id="GO:0005741">
    <property type="term" value="C:mitochondrial outer membrane"/>
    <property type="evidence" value="ECO:0007669"/>
    <property type="project" value="TreeGrafter"/>
</dbReference>
<dbReference type="PANTHER" id="PTHR33986">
    <property type="entry name" value="OS02G0535700 PROTEIN"/>
    <property type="match status" value="1"/>
</dbReference>
<evidence type="ECO:0008006" key="3">
    <source>
        <dbReference type="Google" id="ProtNLM"/>
    </source>
</evidence>
<organism evidence="1 2">
    <name type="scientific">Rhododendron simsii</name>
    <name type="common">Sims's rhododendron</name>
    <dbReference type="NCBI Taxonomy" id="118357"/>
    <lineage>
        <taxon>Eukaryota</taxon>
        <taxon>Viridiplantae</taxon>
        <taxon>Streptophyta</taxon>
        <taxon>Embryophyta</taxon>
        <taxon>Tracheophyta</taxon>
        <taxon>Spermatophyta</taxon>
        <taxon>Magnoliopsida</taxon>
        <taxon>eudicotyledons</taxon>
        <taxon>Gunneridae</taxon>
        <taxon>Pentapetalae</taxon>
        <taxon>asterids</taxon>
        <taxon>Ericales</taxon>
        <taxon>Ericaceae</taxon>
        <taxon>Ericoideae</taxon>
        <taxon>Rhodoreae</taxon>
        <taxon>Rhododendron</taxon>
    </lineage>
</organism>